<reference evidence="1 2" key="1">
    <citation type="submission" date="2019-12" db="EMBL/GenBank/DDBJ databases">
        <authorList>
            <person name="Scholz U."/>
            <person name="Mascher M."/>
            <person name="Fiebig A."/>
        </authorList>
    </citation>
    <scope>NUCLEOTIDE SEQUENCE</scope>
</reference>
<evidence type="ECO:0000313" key="2">
    <source>
        <dbReference type="Proteomes" id="UP001189122"/>
    </source>
</evidence>
<name>A0A7I8JU61_SPIIN</name>
<dbReference type="Proteomes" id="UP001189122">
    <property type="component" value="Unassembled WGS sequence"/>
</dbReference>
<sequence length="98" mass="10812">MSQTYASLYYNRDRTDEVGPGCDRKIGSNLNNSFRVKLDVYLNIAPLAHQGSVTGETGTLLEAAVTTGLQLFLCRQNHTHCDAGQGRREQQKEGSLQP</sequence>
<protein>
    <submittedName>
        <fullName evidence="1">Uncharacterized protein</fullName>
    </submittedName>
</protein>
<dbReference type="EMBL" id="CACRZD030000017">
    <property type="protein sequence ID" value="CAA6673153.1"/>
    <property type="molecule type" value="Genomic_DNA"/>
</dbReference>
<gene>
    <name evidence="1" type="ORF">SI7747_17019569</name>
</gene>
<keyword evidence="2" id="KW-1185">Reference proteome</keyword>
<proteinExistence type="predicted"/>
<evidence type="ECO:0000313" key="1">
    <source>
        <dbReference type="EMBL" id="CAA2634110.1"/>
    </source>
</evidence>
<dbReference type="EMBL" id="LR743604">
    <property type="protein sequence ID" value="CAA2634110.1"/>
    <property type="molecule type" value="Genomic_DNA"/>
</dbReference>
<organism evidence="1">
    <name type="scientific">Spirodela intermedia</name>
    <name type="common">Intermediate duckweed</name>
    <dbReference type="NCBI Taxonomy" id="51605"/>
    <lineage>
        <taxon>Eukaryota</taxon>
        <taxon>Viridiplantae</taxon>
        <taxon>Streptophyta</taxon>
        <taxon>Embryophyta</taxon>
        <taxon>Tracheophyta</taxon>
        <taxon>Spermatophyta</taxon>
        <taxon>Magnoliopsida</taxon>
        <taxon>Liliopsida</taxon>
        <taxon>Araceae</taxon>
        <taxon>Lemnoideae</taxon>
        <taxon>Spirodela</taxon>
    </lineage>
</organism>
<accession>A0A7I8JU61</accession>
<dbReference type="AlphaFoldDB" id="A0A7I8JU61"/>